<dbReference type="EMBL" id="JBJUIK010000012">
    <property type="protein sequence ID" value="KAL3510302.1"/>
    <property type="molecule type" value="Genomic_DNA"/>
</dbReference>
<dbReference type="AlphaFoldDB" id="A0ABD2YWT3"/>
<comment type="caution">
    <text evidence="1">The sequence shown here is derived from an EMBL/GenBank/DDBJ whole genome shotgun (WGS) entry which is preliminary data.</text>
</comment>
<keyword evidence="2" id="KW-1185">Reference proteome</keyword>
<sequence length="97" mass="11026">MSYYNSNVKNGGNSGFSILGNLSQKLASFKVKENLSLPCSLSFRSFIHSGDPKKVKRWSISRPWTLLEEVLGKVEMADFEDPNLHNMELRRMLTSCI</sequence>
<dbReference type="Proteomes" id="UP001630127">
    <property type="component" value="Unassembled WGS sequence"/>
</dbReference>
<name>A0ABD2YWT3_9GENT</name>
<gene>
    <name evidence="1" type="ORF">ACH5RR_029703</name>
</gene>
<accession>A0ABD2YWT3</accession>
<reference evidence="1 2" key="1">
    <citation type="submission" date="2024-11" db="EMBL/GenBank/DDBJ databases">
        <title>A near-complete genome assembly of Cinchona calisaya.</title>
        <authorList>
            <person name="Lian D.C."/>
            <person name="Zhao X.W."/>
            <person name="Wei L."/>
        </authorList>
    </citation>
    <scope>NUCLEOTIDE SEQUENCE [LARGE SCALE GENOMIC DNA]</scope>
    <source>
        <tissue evidence="1">Nenye</tissue>
    </source>
</reference>
<organism evidence="1 2">
    <name type="scientific">Cinchona calisaya</name>
    <dbReference type="NCBI Taxonomy" id="153742"/>
    <lineage>
        <taxon>Eukaryota</taxon>
        <taxon>Viridiplantae</taxon>
        <taxon>Streptophyta</taxon>
        <taxon>Embryophyta</taxon>
        <taxon>Tracheophyta</taxon>
        <taxon>Spermatophyta</taxon>
        <taxon>Magnoliopsida</taxon>
        <taxon>eudicotyledons</taxon>
        <taxon>Gunneridae</taxon>
        <taxon>Pentapetalae</taxon>
        <taxon>asterids</taxon>
        <taxon>lamiids</taxon>
        <taxon>Gentianales</taxon>
        <taxon>Rubiaceae</taxon>
        <taxon>Cinchonoideae</taxon>
        <taxon>Cinchoneae</taxon>
        <taxon>Cinchona</taxon>
    </lineage>
</organism>
<evidence type="ECO:0000313" key="2">
    <source>
        <dbReference type="Proteomes" id="UP001630127"/>
    </source>
</evidence>
<evidence type="ECO:0000313" key="1">
    <source>
        <dbReference type="EMBL" id="KAL3510302.1"/>
    </source>
</evidence>
<proteinExistence type="predicted"/>
<protein>
    <submittedName>
        <fullName evidence="1">Uncharacterized protein</fullName>
    </submittedName>
</protein>